<dbReference type="InterPro" id="IPR052035">
    <property type="entry name" value="ZnF_BED_domain_contain"/>
</dbReference>
<dbReference type="AlphaFoldDB" id="A0A151WG08"/>
<keyword evidence="7" id="KW-1185">Reference proteome</keyword>
<evidence type="ECO:0000256" key="2">
    <source>
        <dbReference type="ARBA" id="ARBA00022723"/>
    </source>
</evidence>
<keyword evidence="3" id="KW-0863">Zinc-finger</keyword>
<dbReference type="GO" id="GO:0008270">
    <property type="term" value="F:zinc ion binding"/>
    <property type="evidence" value="ECO:0007669"/>
    <property type="project" value="UniProtKB-KW"/>
</dbReference>
<evidence type="ECO:0000256" key="3">
    <source>
        <dbReference type="ARBA" id="ARBA00022771"/>
    </source>
</evidence>
<dbReference type="PANTHER" id="PTHR46481:SF10">
    <property type="entry name" value="ZINC FINGER BED DOMAIN-CONTAINING PROTEIN 39"/>
    <property type="match status" value="1"/>
</dbReference>
<evidence type="ECO:0000256" key="1">
    <source>
        <dbReference type="ARBA" id="ARBA00004123"/>
    </source>
</evidence>
<dbReference type="PANTHER" id="PTHR46481">
    <property type="entry name" value="ZINC FINGER BED DOMAIN-CONTAINING PROTEIN 4"/>
    <property type="match status" value="1"/>
</dbReference>
<reference evidence="6 7" key="1">
    <citation type="submission" date="2015-09" db="EMBL/GenBank/DDBJ databases">
        <title>Trachymyrmex zeteki WGS genome.</title>
        <authorList>
            <person name="Nygaard S."/>
            <person name="Hu H."/>
            <person name="Boomsma J."/>
            <person name="Zhang G."/>
        </authorList>
    </citation>
    <scope>NUCLEOTIDE SEQUENCE [LARGE SCALE GENOMIC DNA]</scope>
    <source>
        <strain evidence="6">Tzet28-1</strain>
        <tissue evidence="6">Whole body</tissue>
    </source>
</reference>
<dbReference type="EMBL" id="KQ983198">
    <property type="protein sequence ID" value="KYQ46786.1"/>
    <property type="molecule type" value="Genomic_DNA"/>
</dbReference>
<sequence>MKTLAPLYKIPCRKTITRCLEEKYEISKLIKNQLLTKYVSLTIDTWTEPLNRISYLGLTVHFLMENEHKSVTIGITELSERHTGEYLKN</sequence>
<dbReference type="InterPro" id="IPR012337">
    <property type="entry name" value="RNaseH-like_sf"/>
</dbReference>
<protein>
    <recommendedName>
        <fullName evidence="8">Zinc finger BED domain-containing protein 4</fullName>
    </recommendedName>
</protein>
<evidence type="ECO:0000313" key="7">
    <source>
        <dbReference type="Proteomes" id="UP000075809"/>
    </source>
</evidence>
<dbReference type="STRING" id="64791.A0A151WG08"/>
<dbReference type="GO" id="GO:0005634">
    <property type="term" value="C:nucleus"/>
    <property type="evidence" value="ECO:0007669"/>
    <property type="project" value="UniProtKB-SubCell"/>
</dbReference>
<evidence type="ECO:0008006" key="8">
    <source>
        <dbReference type="Google" id="ProtNLM"/>
    </source>
</evidence>
<gene>
    <name evidence="6" type="ORF">ALC60_14204</name>
</gene>
<evidence type="ECO:0000313" key="6">
    <source>
        <dbReference type="EMBL" id="KYQ46786.1"/>
    </source>
</evidence>
<evidence type="ECO:0000256" key="5">
    <source>
        <dbReference type="ARBA" id="ARBA00023242"/>
    </source>
</evidence>
<keyword evidence="4" id="KW-0862">Zinc</keyword>
<name>A0A151WG08_9HYME</name>
<keyword evidence="5" id="KW-0539">Nucleus</keyword>
<organism evidence="6 7">
    <name type="scientific">Mycetomoellerius zeteki</name>
    <dbReference type="NCBI Taxonomy" id="64791"/>
    <lineage>
        <taxon>Eukaryota</taxon>
        <taxon>Metazoa</taxon>
        <taxon>Ecdysozoa</taxon>
        <taxon>Arthropoda</taxon>
        <taxon>Hexapoda</taxon>
        <taxon>Insecta</taxon>
        <taxon>Pterygota</taxon>
        <taxon>Neoptera</taxon>
        <taxon>Endopterygota</taxon>
        <taxon>Hymenoptera</taxon>
        <taxon>Apocrita</taxon>
        <taxon>Aculeata</taxon>
        <taxon>Formicoidea</taxon>
        <taxon>Formicidae</taxon>
        <taxon>Myrmicinae</taxon>
        <taxon>Mycetomoellerius</taxon>
    </lineage>
</organism>
<comment type="subcellular location">
    <subcellularLocation>
        <location evidence="1">Nucleus</location>
    </subcellularLocation>
</comment>
<dbReference type="SUPFAM" id="SSF53098">
    <property type="entry name" value="Ribonuclease H-like"/>
    <property type="match status" value="1"/>
</dbReference>
<evidence type="ECO:0000256" key="4">
    <source>
        <dbReference type="ARBA" id="ARBA00022833"/>
    </source>
</evidence>
<accession>A0A151WG08</accession>
<keyword evidence="2" id="KW-0479">Metal-binding</keyword>
<dbReference type="Proteomes" id="UP000075809">
    <property type="component" value="Unassembled WGS sequence"/>
</dbReference>
<proteinExistence type="predicted"/>